<dbReference type="AlphaFoldDB" id="A0A1E5WGX6"/>
<name>A0A1E5WGX6_9POAL</name>
<evidence type="ECO:0000313" key="2">
    <source>
        <dbReference type="Proteomes" id="UP000095767"/>
    </source>
</evidence>
<gene>
    <name evidence="1" type="ORF">BAE44_0002350</name>
</gene>
<accession>A0A1E5WGX6</accession>
<organism evidence="1 2">
    <name type="scientific">Dichanthelium oligosanthes</name>
    <dbReference type="NCBI Taxonomy" id="888268"/>
    <lineage>
        <taxon>Eukaryota</taxon>
        <taxon>Viridiplantae</taxon>
        <taxon>Streptophyta</taxon>
        <taxon>Embryophyta</taxon>
        <taxon>Tracheophyta</taxon>
        <taxon>Spermatophyta</taxon>
        <taxon>Magnoliopsida</taxon>
        <taxon>Liliopsida</taxon>
        <taxon>Poales</taxon>
        <taxon>Poaceae</taxon>
        <taxon>PACMAD clade</taxon>
        <taxon>Panicoideae</taxon>
        <taxon>Panicodae</taxon>
        <taxon>Paniceae</taxon>
        <taxon>Dichantheliinae</taxon>
        <taxon>Dichanthelium</taxon>
    </lineage>
</organism>
<reference evidence="1 2" key="1">
    <citation type="submission" date="2016-09" db="EMBL/GenBank/DDBJ databases">
        <title>The draft genome of Dichanthelium oligosanthes: A C3 panicoid grass species.</title>
        <authorList>
            <person name="Studer A.J."/>
            <person name="Schnable J.C."/>
            <person name="Brutnell T.P."/>
        </authorList>
    </citation>
    <scope>NUCLEOTIDE SEQUENCE [LARGE SCALE GENOMIC DNA]</scope>
    <source>
        <strain evidence="2">cv. Kellogg 1175</strain>
        <tissue evidence="1">Leaf</tissue>
    </source>
</reference>
<dbReference type="EMBL" id="LWDX02008541">
    <property type="protein sequence ID" value="OEL36631.1"/>
    <property type="molecule type" value="Genomic_DNA"/>
</dbReference>
<keyword evidence="2" id="KW-1185">Reference proteome</keyword>
<comment type="caution">
    <text evidence="1">The sequence shown here is derived from an EMBL/GenBank/DDBJ whole genome shotgun (WGS) entry which is preliminary data.</text>
</comment>
<proteinExistence type="predicted"/>
<sequence>MFPPSTSRTLSRPTIQAVPPMMRICGLHTSSLDPSALSADVEEKLSCIVLEVEAYVAEHCNAITTYSKTCEGNCIQICGLHPSSLDLPMLSTDDEATAEEKLSYVLLEVESYVAER</sequence>
<protein>
    <submittedName>
        <fullName evidence="1">Uncharacterized protein</fullName>
    </submittedName>
</protein>
<evidence type="ECO:0000313" key="1">
    <source>
        <dbReference type="EMBL" id="OEL36631.1"/>
    </source>
</evidence>
<dbReference type="Proteomes" id="UP000095767">
    <property type="component" value="Unassembled WGS sequence"/>
</dbReference>